<dbReference type="AlphaFoldDB" id="A0A061RWT6"/>
<gene>
    <name evidence="1" type="ORF">TSPGSL018_24032</name>
</gene>
<dbReference type="EMBL" id="GBEZ01010575">
    <property type="protein sequence ID" value="JAC75115.1"/>
    <property type="molecule type" value="Transcribed_RNA"/>
</dbReference>
<name>A0A061RWT6_9CHLO</name>
<sequence>MAESALMHIIKVVTASCSDSSLNEYCSSKSSAVVEGSTFVRETVWQLINQGYYSSALRLQQILFKAVMSNHASISLGDGDAAVIGVLEDTMRALIRLSNLSRFNSEVSSSSIIKRLRVAVRSFDYWIRENRQAESSVCETEEVQTGSRIIRLRPEDATQYHIRRAHLAYIMGQSVLQQTVTSESLDKLLQWFVTEDRGFLKFLSGATACFLACLARQPQFVALHAEEVVQSGKGLTQLPKELQLISGIPLQCTVPLLWLSSLLKCGETDLRGPQAAFQASLQILPVAERPGPVALMRRLCSNCEPQASRLMHRYETAGLHISHTGQISFEWVMVIQAQQKISAAQWHSKKLARRLLSGPLAEDSEEANGLRGLENHISSWRLLTLEAIDFIEQGWATEDLLGVTRNCVHEASRVMLPYQELGDAMDLNELRVTVVGMQHMSNAVECLERCIKVCHERGLIDSAGGSASPLVRFCQAMLSWFQWRLKTAHTGDMVSGSRILVGVCKSLLEAQALALQDTDAPEILTGGLQATVGLAHMLCGDGIPGRGPHFPSLDMGSVSSAEFQAFMPTQLNSDSHSIPVSNISFGSPDGTAVAVRHLEEILMHVTAGGSPINTGLPQQDLVTVQEAMQVLKRLRADLAGLNSGLSGP</sequence>
<proteinExistence type="predicted"/>
<accession>A0A061RWT6</accession>
<reference evidence="1" key="1">
    <citation type="submission" date="2014-05" db="EMBL/GenBank/DDBJ databases">
        <title>The transcriptome of the halophilic microalga Tetraselmis sp. GSL018 isolated from the Great Salt Lake, Utah.</title>
        <authorList>
            <person name="Jinkerson R.E."/>
            <person name="D'Adamo S."/>
            <person name="Posewitz M.C."/>
        </authorList>
    </citation>
    <scope>NUCLEOTIDE SEQUENCE</scope>
    <source>
        <strain evidence="1">GSL018</strain>
    </source>
</reference>
<organism evidence="1">
    <name type="scientific">Tetraselmis sp. GSL018</name>
    <dbReference type="NCBI Taxonomy" id="582737"/>
    <lineage>
        <taxon>Eukaryota</taxon>
        <taxon>Viridiplantae</taxon>
        <taxon>Chlorophyta</taxon>
        <taxon>core chlorophytes</taxon>
        <taxon>Chlorodendrophyceae</taxon>
        <taxon>Chlorodendrales</taxon>
        <taxon>Chlorodendraceae</taxon>
        <taxon>Tetraselmis</taxon>
    </lineage>
</organism>
<protein>
    <submittedName>
        <fullName evidence="1">Uncharacterized protein</fullName>
    </submittedName>
</protein>
<evidence type="ECO:0000313" key="1">
    <source>
        <dbReference type="EMBL" id="JAC75115.1"/>
    </source>
</evidence>